<dbReference type="AlphaFoldDB" id="A0A9D4UZF7"/>
<feature type="transmembrane region" description="Helical" evidence="11">
    <location>
        <begin position="255"/>
        <end position="279"/>
    </location>
</feature>
<keyword evidence="10" id="KW-0407">Ion channel</keyword>
<dbReference type="Proteomes" id="UP000886520">
    <property type="component" value="Chromosome 8"/>
</dbReference>
<reference evidence="14" key="1">
    <citation type="submission" date="2021-01" db="EMBL/GenBank/DDBJ databases">
        <title>Adiantum capillus-veneris genome.</title>
        <authorList>
            <person name="Fang Y."/>
            <person name="Liao Q."/>
        </authorList>
    </citation>
    <scope>NUCLEOTIDE SEQUENCE</scope>
    <source>
        <strain evidence="14">H3</strain>
        <tissue evidence="14">Leaf</tissue>
    </source>
</reference>
<keyword evidence="6 11" id="KW-0472">Membrane</keyword>
<dbReference type="Pfam" id="PF00060">
    <property type="entry name" value="Lig_chan"/>
    <property type="match status" value="1"/>
</dbReference>
<evidence type="ECO:0000256" key="3">
    <source>
        <dbReference type="ARBA" id="ARBA00022692"/>
    </source>
</evidence>
<dbReference type="Gene3D" id="1.10.287.70">
    <property type="match status" value="1"/>
</dbReference>
<comment type="caution">
    <text evidence="14">The sequence shown here is derived from an EMBL/GenBank/DDBJ whole genome shotgun (WGS) entry which is preliminary data.</text>
</comment>
<evidence type="ECO:0000256" key="2">
    <source>
        <dbReference type="ARBA" id="ARBA00022448"/>
    </source>
</evidence>
<keyword evidence="3 11" id="KW-0812">Transmembrane</keyword>
<evidence type="ECO:0000259" key="13">
    <source>
        <dbReference type="SMART" id="SM00079"/>
    </source>
</evidence>
<keyword evidence="12" id="KW-0732">Signal</keyword>
<evidence type="ECO:0000256" key="8">
    <source>
        <dbReference type="ARBA" id="ARBA00023180"/>
    </source>
</evidence>
<evidence type="ECO:0000256" key="9">
    <source>
        <dbReference type="ARBA" id="ARBA00023286"/>
    </source>
</evidence>
<evidence type="ECO:0000313" key="14">
    <source>
        <dbReference type="EMBL" id="KAI5076671.1"/>
    </source>
</evidence>
<protein>
    <recommendedName>
        <fullName evidence="13">Ionotropic glutamate receptor C-terminal domain-containing protein</fullName>
    </recommendedName>
</protein>
<evidence type="ECO:0000256" key="4">
    <source>
        <dbReference type="ARBA" id="ARBA00022989"/>
    </source>
</evidence>
<keyword evidence="2" id="KW-0813">Transport</keyword>
<dbReference type="InterPro" id="IPR015683">
    <property type="entry name" value="Ionotropic_Glu_rcpt"/>
</dbReference>
<evidence type="ECO:0000256" key="11">
    <source>
        <dbReference type="SAM" id="Phobius"/>
    </source>
</evidence>
<dbReference type="InterPro" id="IPR001320">
    <property type="entry name" value="Iontro_rcpt_C"/>
</dbReference>
<organism evidence="14 15">
    <name type="scientific">Adiantum capillus-veneris</name>
    <name type="common">Maidenhair fern</name>
    <dbReference type="NCBI Taxonomy" id="13818"/>
    <lineage>
        <taxon>Eukaryota</taxon>
        <taxon>Viridiplantae</taxon>
        <taxon>Streptophyta</taxon>
        <taxon>Embryophyta</taxon>
        <taxon>Tracheophyta</taxon>
        <taxon>Polypodiopsida</taxon>
        <taxon>Polypodiidae</taxon>
        <taxon>Polypodiales</taxon>
        <taxon>Pteridineae</taxon>
        <taxon>Pteridaceae</taxon>
        <taxon>Vittarioideae</taxon>
        <taxon>Adiantum</taxon>
    </lineage>
</organism>
<name>A0A9D4UZF7_ADICA</name>
<feature type="signal peptide" evidence="12">
    <location>
        <begin position="1"/>
        <end position="30"/>
    </location>
</feature>
<evidence type="ECO:0000256" key="5">
    <source>
        <dbReference type="ARBA" id="ARBA00023065"/>
    </source>
</evidence>
<accession>A0A9D4UZF7</accession>
<comment type="subcellular location">
    <subcellularLocation>
        <location evidence="1">Membrane</location>
        <topology evidence="1">Multi-pass membrane protein</topology>
    </subcellularLocation>
</comment>
<dbReference type="GO" id="GO:0015276">
    <property type="term" value="F:ligand-gated monoatomic ion channel activity"/>
    <property type="evidence" value="ECO:0007669"/>
    <property type="project" value="InterPro"/>
</dbReference>
<dbReference type="InterPro" id="IPR019594">
    <property type="entry name" value="Glu/Gly-bd"/>
</dbReference>
<evidence type="ECO:0000313" key="15">
    <source>
        <dbReference type="Proteomes" id="UP000886520"/>
    </source>
</evidence>
<gene>
    <name evidence="14" type="ORF">GOP47_0008736</name>
</gene>
<keyword evidence="5" id="KW-0406">Ion transport</keyword>
<dbReference type="SMART" id="SM00079">
    <property type="entry name" value="PBPe"/>
    <property type="match status" value="1"/>
</dbReference>
<evidence type="ECO:0000256" key="10">
    <source>
        <dbReference type="ARBA" id="ARBA00023303"/>
    </source>
</evidence>
<dbReference type="Pfam" id="PF10613">
    <property type="entry name" value="Lig_chan-Glu_bd"/>
    <property type="match status" value="1"/>
</dbReference>
<dbReference type="OrthoDB" id="5984008at2759"/>
<feature type="transmembrane region" description="Helical" evidence="11">
    <location>
        <begin position="192"/>
        <end position="214"/>
    </location>
</feature>
<proteinExistence type="predicted"/>
<feature type="chain" id="PRO_5038548058" description="Ionotropic glutamate receptor C-terminal domain-containing protein" evidence="12">
    <location>
        <begin position="31"/>
        <end position="476"/>
    </location>
</feature>
<keyword evidence="9" id="KW-1071">Ligand-gated ion channel</keyword>
<dbReference type="PANTHER" id="PTHR18966">
    <property type="entry name" value="IONOTROPIC GLUTAMATE RECEPTOR"/>
    <property type="match status" value="1"/>
</dbReference>
<keyword evidence="4 11" id="KW-1133">Transmembrane helix</keyword>
<keyword evidence="8" id="KW-0325">Glycoprotein</keyword>
<dbReference type="SUPFAM" id="SSF53850">
    <property type="entry name" value="Periplasmic binding protein-like II"/>
    <property type="match status" value="1"/>
</dbReference>
<dbReference type="GO" id="GO:0016020">
    <property type="term" value="C:membrane"/>
    <property type="evidence" value="ECO:0007669"/>
    <property type="project" value="UniProtKB-SubCell"/>
</dbReference>
<keyword evidence="7" id="KW-0675">Receptor</keyword>
<dbReference type="Gene3D" id="3.40.190.10">
    <property type="entry name" value="Periplasmic binding protein-like II"/>
    <property type="match status" value="1"/>
</dbReference>
<evidence type="ECO:0000256" key="6">
    <source>
        <dbReference type="ARBA" id="ARBA00023136"/>
    </source>
</evidence>
<keyword evidence="15" id="KW-1185">Reference proteome</keyword>
<evidence type="ECO:0000256" key="12">
    <source>
        <dbReference type="SAM" id="SignalP"/>
    </source>
</evidence>
<evidence type="ECO:0000256" key="1">
    <source>
        <dbReference type="ARBA" id="ARBA00004141"/>
    </source>
</evidence>
<feature type="domain" description="Ionotropic glutamate receptor C-terminal" evidence="13">
    <location>
        <begin position="60"/>
        <end position="417"/>
    </location>
</feature>
<evidence type="ECO:0000256" key="7">
    <source>
        <dbReference type="ARBA" id="ARBA00023170"/>
    </source>
</evidence>
<sequence>MLTSRIYGVLPLIKCLFLLITLSSFGTASAALYDANSPRGCPKETPPFTANRVASKEEADLKVLVPNITSLRQIVNCSDDPANVRGFCIDVFEMALSILTPSPTLSPNMSIHYTCFDFPSSPSASSPTYNDMIELVANGEYDAVVGDVTVGAQRMSRVDFTQKYMESGVVILTNMAPEQLPTWFLFGWPFSLRMWCTIVGAFVLTGFLVCYLEWNDHPEFTEGRITQRVGNVVWFTVEALVLLERESLKSSVARGIILAWLFFVLLLNASYTAGLSSFLTATTLSPTIPDLLSLKDSGMRIGYRRGSIVKDYLTQRFNIPEEKLVRMRMPSEFTSNLTAGADHGGVAAIVDELPYTNLILSILSSSTCDFGIAGPQLTQEGFGFGFNKDRGLEAAFSIAIMNLTESGCLQDLQDAAGSLSLCIIVHYVKKYLWPKQYHSTEVPSNMVDHGTIAIYPNITQRHQVGHIELQQYPYYF</sequence>
<dbReference type="EMBL" id="JABFUD020000008">
    <property type="protein sequence ID" value="KAI5076671.1"/>
    <property type="molecule type" value="Genomic_DNA"/>
</dbReference>